<accession>A0ACC2A800</accession>
<evidence type="ECO:0000313" key="1">
    <source>
        <dbReference type="EMBL" id="KAJ7513671.1"/>
    </source>
</evidence>
<dbReference type="EMBL" id="CM055114">
    <property type="protein sequence ID" value="KAJ7513671.1"/>
    <property type="molecule type" value="Genomic_DNA"/>
</dbReference>
<name>A0ACC2A800_DIPCM</name>
<proteinExistence type="predicted"/>
<organism evidence="1 2">
    <name type="scientific">Diphasiastrum complanatum</name>
    <name type="common">Issler's clubmoss</name>
    <name type="synonym">Lycopodium complanatum</name>
    <dbReference type="NCBI Taxonomy" id="34168"/>
    <lineage>
        <taxon>Eukaryota</taxon>
        <taxon>Viridiplantae</taxon>
        <taxon>Streptophyta</taxon>
        <taxon>Embryophyta</taxon>
        <taxon>Tracheophyta</taxon>
        <taxon>Lycopodiopsida</taxon>
        <taxon>Lycopodiales</taxon>
        <taxon>Lycopodiaceae</taxon>
        <taxon>Lycopodioideae</taxon>
        <taxon>Diphasiastrum</taxon>
    </lineage>
</organism>
<dbReference type="Proteomes" id="UP001162992">
    <property type="component" value="Chromosome 23"/>
</dbReference>
<protein>
    <submittedName>
        <fullName evidence="1">Uncharacterized protein</fullName>
    </submittedName>
</protein>
<reference evidence="2" key="1">
    <citation type="journal article" date="2024" name="Proc. Natl. Acad. Sci. U.S.A.">
        <title>Extraordinary preservation of gene collinearity over three hundred million years revealed in homosporous lycophytes.</title>
        <authorList>
            <person name="Li C."/>
            <person name="Wickell D."/>
            <person name="Kuo L.Y."/>
            <person name="Chen X."/>
            <person name="Nie B."/>
            <person name="Liao X."/>
            <person name="Peng D."/>
            <person name="Ji J."/>
            <person name="Jenkins J."/>
            <person name="Williams M."/>
            <person name="Shu S."/>
            <person name="Plott C."/>
            <person name="Barry K."/>
            <person name="Rajasekar S."/>
            <person name="Grimwood J."/>
            <person name="Han X."/>
            <person name="Sun S."/>
            <person name="Hou Z."/>
            <person name="He W."/>
            <person name="Dai G."/>
            <person name="Sun C."/>
            <person name="Schmutz J."/>
            <person name="Leebens-Mack J.H."/>
            <person name="Li F.W."/>
            <person name="Wang L."/>
        </authorList>
    </citation>
    <scope>NUCLEOTIDE SEQUENCE [LARGE SCALE GENOMIC DNA]</scope>
    <source>
        <strain evidence="2">cv. PW_Plant_1</strain>
    </source>
</reference>
<evidence type="ECO:0000313" key="2">
    <source>
        <dbReference type="Proteomes" id="UP001162992"/>
    </source>
</evidence>
<sequence length="915" mass="99896">MSVRSFICNSDDAGAFQDVAKPSIYLQKPGERPPYLVDANNASTGVQVGELPSSEDEIAIKVRKPYTITKHREKWTDEEHRRFLEALKLYGRGWRLIEEHIGTKSAIQIRSHAQKFFSKLEREQSTTGGNPTDTAQDIDIPPPRPKRKPNHPYPRKAPTLTATTRNCSAAASATLPSKTSTHRFVAANYFQTAACAPLQVHSARKESDQMQTGELISSHTSSSAGLKIFGQTLAPAIHSSSDSDEAVPAFNVGSVNEMAAMEACVKARQRMLLLSESINSMHAFDGLATRKSQRTTIEPSCAADASQRKVLAVEALSIHNMYEACDSAREQKISEENLRDQKLASEVNAKTFGDDFLFKMEEEIQVKEGKCHFPKTPNLKLSDGSCHQRNKIFSSTDVSSTCNASSDLDCGDNSQKMAKIHEELTLQHNDSAKAAAMQSLLMMHGRHSILPIDPASFAATFTGGFHNMSKSSEHPIFHNVHNLAYVPGLATADPFILHLAQAAAHCDSAAFTSSSGTSKTVSSSQVPVGNCKDDKESETMDAARAAAVATLAAASAWWALQGAMASGHPNRHWFTLNAPHMAAVDSTATAAFRVSKEANRSSAANTRNFVPDIIPTGSGQNDRKIPMSCTTSDRDGRKRVRGNFGTEFSNEGKCFDKELEQCHNQGLSSMSECNQTACRVDPGLTHEHPLSNLCACAHCRKQVNSFSSHEEHGLIKQKKRLKKTSEEPIHSEVATKSTSSSETGSQHHLLSQKTHKKKSLQTSNELPGKDEHQQSQSRVVPRAPVAHLDGRENGRQGSSSCTASFLEESEVQRDSLRINREEDLPCARSGSQLEEPGLVTEIEEGDMRACQEARDRTASPDSVLNIGEVFNKQKHFASNSSQGSSSPSWKQTGFNGLGFLPYRRPSGRTSASHCI</sequence>
<gene>
    <name evidence="1" type="ORF">O6H91_23G009800</name>
</gene>
<comment type="caution">
    <text evidence="1">The sequence shown here is derived from an EMBL/GenBank/DDBJ whole genome shotgun (WGS) entry which is preliminary data.</text>
</comment>
<keyword evidence="2" id="KW-1185">Reference proteome</keyword>